<dbReference type="KEGG" id="apel:CA267_005130"/>
<dbReference type="EMBL" id="CP052766">
    <property type="protein sequence ID" value="QJR80201.1"/>
    <property type="molecule type" value="Genomic_DNA"/>
</dbReference>
<evidence type="ECO:0000256" key="1">
    <source>
        <dbReference type="SAM" id="Coils"/>
    </source>
</evidence>
<protein>
    <submittedName>
        <fullName evidence="3">Uncharacterized protein</fullName>
    </submittedName>
</protein>
<reference evidence="4" key="1">
    <citation type="submission" date="2014-12" db="EMBL/GenBank/DDBJ databases">
        <title>Complete genome sequence of a multi-drug resistant Klebsiella pneumoniae.</title>
        <authorList>
            <person name="Hua X."/>
            <person name="Chen Q."/>
            <person name="Li X."/>
            <person name="Feng Y."/>
            <person name="Ruan Z."/>
            <person name="Yu Y."/>
        </authorList>
    </citation>
    <scope>NUCLEOTIDE SEQUENCE [LARGE SCALE GENOMIC DNA]</scope>
    <source>
        <strain evidence="4">5.12</strain>
    </source>
</reference>
<accession>A0A6M4MAH3</accession>
<feature type="signal peptide" evidence="2">
    <location>
        <begin position="1"/>
        <end position="18"/>
    </location>
</feature>
<sequence>MKPLILVTLMGLSTVAHAAGRYPELNKELEIMTGVIDTALKQSVEKQSIGYRSLESLYLAGQGVVFTVNTHSGGMGVNFNLSDILGNISAAPMPPIPAFNSGNMEFEVDSEWEDIAEDAVRRVEEAFRETNEEIRDLREQEREIAWEKRDLERRKRDLEFEMRQVNGKRVKDLERELKELNTEMQTLATREKKLATYAEQMEKEQQNRVDKQKEAQEKMVKQFLANFESSVGNALCRFGGGMRELKDNENINFVLKNFFRGDNREYSDRIYVFTKANIHKCVQEKISSSDLLSTASVYQF</sequence>
<evidence type="ECO:0000313" key="4">
    <source>
        <dbReference type="Proteomes" id="UP000219285"/>
    </source>
</evidence>
<name>A0A6M4MAH3_9ALTE</name>
<evidence type="ECO:0000256" key="2">
    <source>
        <dbReference type="SAM" id="SignalP"/>
    </source>
</evidence>
<keyword evidence="4" id="KW-1185">Reference proteome</keyword>
<keyword evidence="2" id="KW-0732">Signal</keyword>
<dbReference type="Proteomes" id="UP000219285">
    <property type="component" value="Chromosome"/>
</dbReference>
<organism evidence="3 4">
    <name type="scientific">Alteromonas pelagimontana</name>
    <dbReference type="NCBI Taxonomy" id="1858656"/>
    <lineage>
        <taxon>Bacteria</taxon>
        <taxon>Pseudomonadati</taxon>
        <taxon>Pseudomonadota</taxon>
        <taxon>Gammaproteobacteria</taxon>
        <taxon>Alteromonadales</taxon>
        <taxon>Alteromonadaceae</taxon>
        <taxon>Alteromonas/Salinimonas group</taxon>
        <taxon>Alteromonas</taxon>
    </lineage>
</organism>
<feature type="coiled-coil region" evidence="1">
    <location>
        <begin position="113"/>
        <end position="218"/>
    </location>
</feature>
<feature type="chain" id="PRO_5028797474" evidence="2">
    <location>
        <begin position="19"/>
        <end position="300"/>
    </location>
</feature>
<gene>
    <name evidence="3" type="ORF">CA267_005130</name>
</gene>
<dbReference type="OrthoDB" id="7061952at2"/>
<reference evidence="3 4" key="2">
    <citation type="submission" date="2020-04" db="EMBL/GenBank/DDBJ databases">
        <title>Complete genome sequence of Alteromonas pelagimontana 5.12T.</title>
        <authorList>
            <person name="Sinha R.K."/>
            <person name="Krishnan K.P."/>
            <person name="Kurian J.P."/>
        </authorList>
    </citation>
    <scope>NUCLEOTIDE SEQUENCE [LARGE SCALE GENOMIC DNA]</scope>
    <source>
        <strain evidence="3 4">5.12</strain>
    </source>
</reference>
<dbReference type="AlphaFoldDB" id="A0A6M4MAH3"/>
<proteinExistence type="predicted"/>
<keyword evidence="1" id="KW-0175">Coiled coil</keyword>
<dbReference type="RefSeq" id="WP_075608487.1">
    <property type="nucleotide sequence ID" value="NZ_CP052766.1"/>
</dbReference>
<evidence type="ECO:0000313" key="3">
    <source>
        <dbReference type="EMBL" id="QJR80201.1"/>
    </source>
</evidence>